<sequence>MPLHPAAARVDRYLDLCEERRLDEAGAILTEDARLVFPGGVEYRDLAAMVADARTRYRWARKPVRDYVVAPGEAPGRSIVICRGTLTGEWLDGSPFSGVRFVDIFVLRGDRIAEQHVYNDLAVVAAMDTANHHEDTLETAP</sequence>
<dbReference type="STRING" id="1848.SAMN05443637_115178"/>
<protein>
    <submittedName>
        <fullName evidence="2">SnoaL-like domain-containing protein</fullName>
    </submittedName>
</protein>
<evidence type="ECO:0000313" key="2">
    <source>
        <dbReference type="EMBL" id="SHK98696.1"/>
    </source>
</evidence>
<evidence type="ECO:0000313" key="3">
    <source>
        <dbReference type="Proteomes" id="UP000184363"/>
    </source>
</evidence>
<dbReference type="SUPFAM" id="SSF54427">
    <property type="entry name" value="NTF2-like"/>
    <property type="match status" value="1"/>
</dbReference>
<dbReference type="EMBL" id="FRAP01000015">
    <property type="protein sequence ID" value="SHK98696.1"/>
    <property type="molecule type" value="Genomic_DNA"/>
</dbReference>
<feature type="domain" description="SnoaL-like" evidence="1">
    <location>
        <begin position="10"/>
        <end position="114"/>
    </location>
</feature>
<dbReference type="InterPro" id="IPR032710">
    <property type="entry name" value="NTF2-like_dom_sf"/>
</dbReference>
<dbReference type="Proteomes" id="UP000184363">
    <property type="component" value="Unassembled WGS sequence"/>
</dbReference>
<dbReference type="Pfam" id="PF12680">
    <property type="entry name" value="SnoaL_2"/>
    <property type="match status" value="1"/>
</dbReference>
<dbReference type="AlphaFoldDB" id="A0A1M6WYD2"/>
<dbReference type="Gene3D" id="3.10.450.50">
    <property type="match status" value="1"/>
</dbReference>
<keyword evidence="3" id="KW-1185">Reference proteome</keyword>
<name>A0A1M6WYD2_PSETH</name>
<dbReference type="OrthoDB" id="8635217at2"/>
<proteinExistence type="predicted"/>
<gene>
    <name evidence="2" type="ORF">SAMN05443637_115178</name>
</gene>
<accession>A0A1M6WYD2</accession>
<dbReference type="InterPro" id="IPR037401">
    <property type="entry name" value="SnoaL-like"/>
</dbReference>
<reference evidence="2 3" key="1">
    <citation type="submission" date="2016-11" db="EMBL/GenBank/DDBJ databases">
        <authorList>
            <person name="Jaros S."/>
            <person name="Januszkiewicz K."/>
            <person name="Wedrychowicz H."/>
        </authorList>
    </citation>
    <scope>NUCLEOTIDE SEQUENCE [LARGE SCALE GENOMIC DNA]</scope>
    <source>
        <strain evidence="2 3">DSM 43832</strain>
    </source>
</reference>
<evidence type="ECO:0000259" key="1">
    <source>
        <dbReference type="Pfam" id="PF12680"/>
    </source>
</evidence>
<organism evidence="2 3">
    <name type="scientific">Pseudonocardia thermophila</name>
    <dbReference type="NCBI Taxonomy" id="1848"/>
    <lineage>
        <taxon>Bacteria</taxon>
        <taxon>Bacillati</taxon>
        <taxon>Actinomycetota</taxon>
        <taxon>Actinomycetes</taxon>
        <taxon>Pseudonocardiales</taxon>
        <taxon>Pseudonocardiaceae</taxon>
        <taxon>Pseudonocardia</taxon>
    </lineage>
</organism>